<dbReference type="InterPro" id="IPR052744">
    <property type="entry name" value="GPAT/DAPAT"/>
</dbReference>
<feature type="transmembrane region" description="Helical" evidence="1">
    <location>
        <begin position="365"/>
        <end position="384"/>
    </location>
</feature>
<dbReference type="SMART" id="SM00563">
    <property type="entry name" value="PlsC"/>
    <property type="match status" value="1"/>
</dbReference>
<dbReference type="Proteomes" id="UP000242875">
    <property type="component" value="Unassembled WGS sequence"/>
</dbReference>
<feature type="transmembrane region" description="Helical" evidence="1">
    <location>
        <begin position="390"/>
        <end position="410"/>
    </location>
</feature>
<evidence type="ECO:0000256" key="1">
    <source>
        <dbReference type="SAM" id="Phobius"/>
    </source>
</evidence>
<protein>
    <recommendedName>
        <fullName evidence="2">Phospholipid/glycerol acyltransferase domain-containing protein</fullName>
    </recommendedName>
</protein>
<feature type="domain" description="Phospholipid/glycerol acyltransferase" evidence="2">
    <location>
        <begin position="39"/>
        <end position="176"/>
    </location>
</feature>
<dbReference type="AlphaFoldDB" id="A0A261Y2S2"/>
<evidence type="ECO:0000313" key="3">
    <source>
        <dbReference type="EMBL" id="OZJ04891.1"/>
    </source>
</evidence>
<comment type="caution">
    <text evidence="3">The sequence shown here is derived from an EMBL/GenBank/DDBJ whole genome shotgun (WGS) entry which is preliminary data.</text>
</comment>
<dbReference type="SUPFAM" id="SSF69593">
    <property type="entry name" value="Glycerol-3-phosphate (1)-acyltransferase"/>
    <property type="match status" value="1"/>
</dbReference>
<reference evidence="3 4" key="1">
    <citation type="journal article" date="2017" name="Mycologia">
        <title>Bifiguratus adelaidae, gen. et sp. nov., a new member of Mucoromycotina in endophytic and soil-dwelling habitats.</title>
        <authorList>
            <person name="Torres-Cruz T.J."/>
            <person name="Billingsley Tobias T.L."/>
            <person name="Almatruk M."/>
            <person name="Hesse C."/>
            <person name="Kuske C.R."/>
            <person name="Desiro A."/>
            <person name="Benucci G.M."/>
            <person name="Bonito G."/>
            <person name="Stajich J.E."/>
            <person name="Dunlap C."/>
            <person name="Arnold A.E."/>
            <person name="Porras-Alfaro A."/>
        </authorList>
    </citation>
    <scope>NUCLEOTIDE SEQUENCE [LARGE SCALE GENOMIC DNA]</scope>
    <source>
        <strain evidence="3 4">AZ0501</strain>
    </source>
</reference>
<feature type="transmembrane region" description="Helical" evidence="1">
    <location>
        <begin position="325"/>
        <end position="345"/>
    </location>
</feature>
<proteinExistence type="predicted"/>
<evidence type="ECO:0000259" key="2">
    <source>
        <dbReference type="SMART" id="SM00563"/>
    </source>
</evidence>
<dbReference type="OrthoDB" id="5567124at2759"/>
<dbReference type="InterPro" id="IPR002123">
    <property type="entry name" value="Plipid/glycerol_acylTrfase"/>
</dbReference>
<dbReference type="EMBL" id="MVBO01000027">
    <property type="protein sequence ID" value="OZJ04891.1"/>
    <property type="molecule type" value="Genomic_DNA"/>
</dbReference>
<dbReference type="PANTHER" id="PTHR31605">
    <property type="entry name" value="GLYCEROL-3-PHOSPHATE O-ACYLTRANSFERASE 1"/>
    <property type="match status" value="1"/>
</dbReference>
<dbReference type="GO" id="GO:0016287">
    <property type="term" value="F:glycerone-phosphate O-acyltransferase activity"/>
    <property type="evidence" value="ECO:0007669"/>
    <property type="project" value="TreeGrafter"/>
</dbReference>
<keyword evidence="1" id="KW-0812">Transmembrane</keyword>
<keyword evidence="4" id="KW-1185">Reference proteome</keyword>
<dbReference type="GO" id="GO:0004366">
    <property type="term" value="F:glycerol-3-phosphate O-acyltransferase activity"/>
    <property type="evidence" value="ECO:0007669"/>
    <property type="project" value="TreeGrafter"/>
</dbReference>
<dbReference type="PANTHER" id="PTHR31605:SF0">
    <property type="entry name" value="GLYCEROL-3-PHOSPHATE O-ACYLTRANSFERASE 1"/>
    <property type="match status" value="1"/>
</dbReference>
<evidence type="ECO:0000313" key="4">
    <source>
        <dbReference type="Proteomes" id="UP000242875"/>
    </source>
</evidence>
<keyword evidence="1" id="KW-0472">Membrane</keyword>
<sequence>MPFGTSHEIIVEATRLCLWSFYKVVAVYGSHNVSPDEPYVIACTHHNMIVDPAILSNTFPYGRRIHYWAKDSLFANPIAKRILDDSGVVPVDRTTKNNTLLYAATYDVLALGECVGVFPEGTSHTLPGIGEFRDGTSWAALGYAKSLLDAEGEGAERRTKYQARPADVLPVAIVYQDKSKYRSKIIVQYGKPISVAPYINDFINGDQRATVKRLTRDVEAAVAAMCLNAPDWDSRHAADISRVLLFGDQSKDSVDYVPIMQSLISTFSVLVPKYEDIAYLRRILLEYRKQLNTLHLEDSHIRNYNEQKITKTSTTVYLCKQTLKALVDLSIFLPGLLAHWPLYIIAKVTERYEIFEEVRAQNKMFVGIAMVPFTYIVMFFLVWRTMFSNSYFGIIPALLTVGIFAWYHTVSIDSRYEMFKDLRGRWRLFDAVVMGRGMWTRKEKVLEAKRLRDECLRGVRKMVKDYETQPELAFILQRLKAKQNEASKKARKGFEWLS</sequence>
<keyword evidence="1" id="KW-1133">Transmembrane helix</keyword>
<accession>A0A261Y2S2</accession>
<organism evidence="3 4">
    <name type="scientific">Bifiguratus adelaidae</name>
    <dbReference type="NCBI Taxonomy" id="1938954"/>
    <lineage>
        <taxon>Eukaryota</taxon>
        <taxon>Fungi</taxon>
        <taxon>Fungi incertae sedis</taxon>
        <taxon>Mucoromycota</taxon>
        <taxon>Mucoromycotina</taxon>
        <taxon>Endogonomycetes</taxon>
        <taxon>Endogonales</taxon>
        <taxon>Endogonales incertae sedis</taxon>
        <taxon>Bifiguratus</taxon>
    </lineage>
</organism>
<dbReference type="Pfam" id="PF01553">
    <property type="entry name" value="Acyltransferase"/>
    <property type="match status" value="1"/>
</dbReference>
<name>A0A261Y2S2_9FUNG</name>
<dbReference type="GO" id="GO:0008654">
    <property type="term" value="P:phospholipid biosynthetic process"/>
    <property type="evidence" value="ECO:0007669"/>
    <property type="project" value="TreeGrafter"/>
</dbReference>
<gene>
    <name evidence="3" type="ORF">BZG36_02494</name>
</gene>